<proteinExistence type="predicted"/>
<dbReference type="AlphaFoldDB" id="A0AAN6EYN9"/>
<dbReference type="Proteomes" id="UP001161757">
    <property type="component" value="Unassembled WGS sequence"/>
</dbReference>
<sequence length="136" mass="14984">MRHGGRSATATRRQKTRNAHSGKGCDPFAGPLVSELDEVAVLLIMSLFLEAQVSTMAEHLLAENTQAKYRTQLGKSNYQKRKDMLESAGRTISDRLVDYHTPRRLKTAQAQPCGCRAFCDTNTKLVMVACSGDPLS</sequence>
<comment type="caution">
    <text evidence="2">The sequence shown here is derived from an EMBL/GenBank/DDBJ whole genome shotgun (WGS) entry which is preliminary data.</text>
</comment>
<feature type="region of interest" description="Disordered" evidence="1">
    <location>
        <begin position="1"/>
        <end position="24"/>
    </location>
</feature>
<gene>
    <name evidence="2" type="ORF">HRR80_002230</name>
</gene>
<evidence type="ECO:0000256" key="1">
    <source>
        <dbReference type="SAM" id="MobiDB-lite"/>
    </source>
</evidence>
<reference evidence="2" key="1">
    <citation type="submission" date="2023-01" db="EMBL/GenBank/DDBJ databases">
        <title>Exophiala dermititidis isolated from Cystic Fibrosis Patient.</title>
        <authorList>
            <person name="Kurbessoian T."/>
            <person name="Crocker A."/>
            <person name="Murante D."/>
            <person name="Hogan D.A."/>
            <person name="Stajich J.E."/>
        </authorList>
    </citation>
    <scope>NUCLEOTIDE SEQUENCE</scope>
    <source>
        <strain evidence="2">Ex8</strain>
    </source>
</reference>
<protein>
    <submittedName>
        <fullName evidence="2">Uncharacterized protein</fullName>
    </submittedName>
</protein>
<evidence type="ECO:0000313" key="2">
    <source>
        <dbReference type="EMBL" id="KAJ8993723.1"/>
    </source>
</evidence>
<dbReference type="EMBL" id="JAJGCB010000003">
    <property type="protein sequence ID" value="KAJ8993723.1"/>
    <property type="molecule type" value="Genomic_DNA"/>
</dbReference>
<accession>A0AAN6EYN9</accession>
<name>A0AAN6EYN9_EXODE</name>
<organism evidence="2 3">
    <name type="scientific">Exophiala dermatitidis</name>
    <name type="common">Black yeast-like fungus</name>
    <name type="synonym">Wangiella dermatitidis</name>
    <dbReference type="NCBI Taxonomy" id="5970"/>
    <lineage>
        <taxon>Eukaryota</taxon>
        <taxon>Fungi</taxon>
        <taxon>Dikarya</taxon>
        <taxon>Ascomycota</taxon>
        <taxon>Pezizomycotina</taxon>
        <taxon>Eurotiomycetes</taxon>
        <taxon>Chaetothyriomycetidae</taxon>
        <taxon>Chaetothyriales</taxon>
        <taxon>Herpotrichiellaceae</taxon>
        <taxon>Exophiala</taxon>
    </lineage>
</organism>
<evidence type="ECO:0000313" key="3">
    <source>
        <dbReference type="Proteomes" id="UP001161757"/>
    </source>
</evidence>